<reference evidence="1" key="1">
    <citation type="submission" date="2018-05" db="EMBL/GenBank/DDBJ databases">
        <authorList>
            <person name="Lanie J.A."/>
            <person name="Ng W.-L."/>
            <person name="Kazmierczak K.M."/>
            <person name="Andrzejewski T.M."/>
            <person name="Davidsen T.M."/>
            <person name="Wayne K.J."/>
            <person name="Tettelin H."/>
            <person name="Glass J.I."/>
            <person name="Rusch D."/>
            <person name="Podicherti R."/>
            <person name="Tsui H.-C.T."/>
            <person name="Winkler M.E."/>
        </authorList>
    </citation>
    <scope>NUCLEOTIDE SEQUENCE</scope>
</reference>
<feature type="non-terminal residue" evidence="1">
    <location>
        <position position="32"/>
    </location>
</feature>
<accession>A0A382W0M9</accession>
<name>A0A382W0M9_9ZZZZ</name>
<evidence type="ECO:0000313" key="1">
    <source>
        <dbReference type="EMBL" id="SVD52190.1"/>
    </source>
</evidence>
<dbReference type="EMBL" id="UINC01156012">
    <property type="protein sequence ID" value="SVD52190.1"/>
    <property type="molecule type" value="Genomic_DNA"/>
</dbReference>
<dbReference type="AlphaFoldDB" id="A0A382W0M9"/>
<organism evidence="1">
    <name type="scientific">marine metagenome</name>
    <dbReference type="NCBI Taxonomy" id="408172"/>
    <lineage>
        <taxon>unclassified sequences</taxon>
        <taxon>metagenomes</taxon>
        <taxon>ecological metagenomes</taxon>
    </lineage>
</organism>
<gene>
    <name evidence="1" type="ORF">METZ01_LOCUS405044</name>
</gene>
<protein>
    <submittedName>
        <fullName evidence="1">Uncharacterized protein</fullName>
    </submittedName>
</protein>
<proteinExistence type="predicted"/>
<sequence length="32" mass="3438">MIFDPSAPVMKVEVPVTTRLPLSDILPVVAMA</sequence>